<protein>
    <submittedName>
        <fullName evidence="2">Uncharacterized protein</fullName>
    </submittedName>
</protein>
<accession>A0A9P8VK71</accession>
<dbReference type="Proteomes" id="UP000770015">
    <property type="component" value="Unassembled WGS sequence"/>
</dbReference>
<feature type="compositionally biased region" description="Polar residues" evidence="1">
    <location>
        <begin position="240"/>
        <end position="251"/>
    </location>
</feature>
<feature type="region of interest" description="Disordered" evidence="1">
    <location>
        <begin position="47"/>
        <end position="96"/>
    </location>
</feature>
<feature type="compositionally biased region" description="Basic and acidic residues" evidence="1">
    <location>
        <begin position="47"/>
        <end position="61"/>
    </location>
</feature>
<proteinExistence type="predicted"/>
<evidence type="ECO:0000256" key="1">
    <source>
        <dbReference type="SAM" id="MobiDB-lite"/>
    </source>
</evidence>
<feature type="compositionally biased region" description="Polar residues" evidence="1">
    <location>
        <begin position="64"/>
        <end position="87"/>
    </location>
</feature>
<sequence>MSPPILEHIGISEFASLLSRAGTGSGAVGHFGQSRTIISSCYSATSRTRDRQIERAPDPRQQHARSTSRTCRTISKFNGQIPSNTGGISVPTPGDPRYFQLSHQAQPRSETFCTKSAPPSSCCLGQKASDSQDFSRPIATSIACFDDSAPRELAVLGPNLGRQGYPCARGLSIEPRTIDPCADSTDSEKPAFVVCFCCLVTRTLGETPKEKPKRVQRWSWQEGKKKTTGPSLLPHARGISRSSSPNPTLTSKYRPAGVTVQDNMFGVGHS</sequence>
<keyword evidence="3" id="KW-1185">Reference proteome</keyword>
<evidence type="ECO:0000313" key="2">
    <source>
        <dbReference type="EMBL" id="KAH6692651.1"/>
    </source>
</evidence>
<organism evidence="2 3">
    <name type="scientific">Plectosphaerella plurivora</name>
    <dbReference type="NCBI Taxonomy" id="936078"/>
    <lineage>
        <taxon>Eukaryota</taxon>
        <taxon>Fungi</taxon>
        <taxon>Dikarya</taxon>
        <taxon>Ascomycota</taxon>
        <taxon>Pezizomycotina</taxon>
        <taxon>Sordariomycetes</taxon>
        <taxon>Hypocreomycetidae</taxon>
        <taxon>Glomerellales</taxon>
        <taxon>Plectosphaerellaceae</taxon>
        <taxon>Plectosphaerella</taxon>
    </lineage>
</organism>
<feature type="region of interest" description="Disordered" evidence="1">
    <location>
        <begin position="209"/>
        <end position="257"/>
    </location>
</feature>
<gene>
    <name evidence="2" type="ORF">F5X68DRAFT_59969</name>
</gene>
<dbReference type="EMBL" id="JAGSXJ010000004">
    <property type="protein sequence ID" value="KAH6692651.1"/>
    <property type="molecule type" value="Genomic_DNA"/>
</dbReference>
<evidence type="ECO:0000313" key="3">
    <source>
        <dbReference type="Proteomes" id="UP000770015"/>
    </source>
</evidence>
<dbReference type="AlphaFoldDB" id="A0A9P8VK71"/>
<comment type="caution">
    <text evidence="2">The sequence shown here is derived from an EMBL/GenBank/DDBJ whole genome shotgun (WGS) entry which is preliminary data.</text>
</comment>
<name>A0A9P8VK71_9PEZI</name>
<reference evidence="2" key="1">
    <citation type="journal article" date="2021" name="Nat. Commun.">
        <title>Genetic determinants of endophytism in the Arabidopsis root mycobiome.</title>
        <authorList>
            <person name="Mesny F."/>
            <person name="Miyauchi S."/>
            <person name="Thiergart T."/>
            <person name="Pickel B."/>
            <person name="Atanasova L."/>
            <person name="Karlsson M."/>
            <person name="Huettel B."/>
            <person name="Barry K.W."/>
            <person name="Haridas S."/>
            <person name="Chen C."/>
            <person name="Bauer D."/>
            <person name="Andreopoulos W."/>
            <person name="Pangilinan J."/>
            <person name="LaButti K."/>
            <person name="Riley R."/>
            <person name="Lipzen A."/>
            <person name="Clum A."/>
            <person name="Drula E."/>
            <person name="Henrissat B."/>
            <person name="Kohler A."/>
            <person name="Grigoriev I.V."/>
            <person name="Martin F.M."/>
            <person name="Hacquard S."/>
        </authorList>
    </citation>
    <scope>NUCLEOTIDE SEQUENCE</scope>
    <source>
        <strain evidence="2">MPI-SDFR-AT-0117</strain>
    </source>
</reference>